<keyword evidence="1" id="KW-0472">Membrane</keyword>
<keyword evidence="3" id="KW-1185">Reference proteome</keyword>
<evidence type="ECO:0000256" key="1">
    <source>
        <dbReference type="SAM" id="Phobius"/>
    </source>
</evidence>
<evidence type="ECO:0000313" key="3">
    <source>
        <dbReference type="Proteomes" id="UP000274772"/>
    </source>
</evidence>
<dbReference type="EMBL" id="AP018586">
    <property type="protein sequence ID" value="BBD91505.1"/>
    <property type="molecule type" value="Genomic_DNA"/>
</dbReference>
<accession>A0ABM7FUA6</accession>
<sequence length="57" mass="6584">MALVLYRKEADAFLIITFNFVVSTIGIVKIIFLNDISVLLLILHFELTNDRAVRNIY</sequence>
<dbReference type="Proteomes" id="UP000274772">
    <property type="component" value="Chromosome"/>
</dbReference>
<protein>
    <submittedName>
        <fullName evidence="2">Hypothethical protein</fullName>
    </submittedName>
</protein>
<name>A0ABM7FUA6_9STAP</name>
<feature type="transmembrane region" description="Helical" evidence="1">
    <location>
        <begin position="12"/>
        <end position="32"/>
    </location>
</feature>
<evidence type="ECO:0000313" key="2">
    <source>
        <dbReference type="EMBL" id="BBD91505.1"/>
    </source>
</evidence>
<organism evidence="2 3">
    <name type="scientific">Staphylococcus caprae</name>
    <dbReference type="NCBI Taxonomy" id="29380"/>
    <lineage>
        <taxon>Bacteria</taxon>
        <taxon>Bacillati</taxon>
        <taxon>Bacillota</taxon>
        <taxon>Bacilli</taxon>
        <taxon>Bacillales</taxon>
        <taxon>Staphylococcaceae</taxon>
        <taxon>Staphylococcus</taxon>
    </lineage>
</organism>
<proteinExistence type="predicted"/>
<keyword evidence="1" id="KW-0812">Transmembrane</keyword>
<reference evidence="2 3" key="1">
    <citation type="submission" date="2018-05" db="EMBL/GenBank/DDBJ databases">
        <title>Complete genome sequencing of three human clinical isolates of Staphylococcus caprae reveals virulence factors similar to those of S. epidermidis and S. capitis.</title>
        <authorList>
            <person name="Watanabe S."/>
            <person name="Cui L."/>
        </authorList>
    </citation>
    <scope>NUCLEOTIDE SEQUENCE [LARGE SCALE GENOMIC DNA]</scope>
    <source>
        <strain evidence="2 3">JMUB590</strain>
    </source>
</reference>
<keyword evidence="1" id="KW-1133">Transmembrane helix</keyword>
<gene>
    <name evidence="2" type="ORF">JMUB590_0395</name>
</gene>